<feature type="transmembrane region" description="Helical" evidence="1">
    <location>
        <begin position="121"/>
        <end position="146"/>
    </location>
</feature>
<organism evidence="2 3">
    <name type="scientific">Dermatophagoides pteronyssinus</name>
    <name type="common">European house dust mite</name>
    <dbReference type="NCBI Taxonomy" id="6956"/>
    <lineage>
        <taxon>Eukaryota</taxon>
        <taxon>Metazoa</taxon>
        <taxon>Ecdysozoa</taxon>
        <taxon>Arthropoda</taxon>
        <taxon>Chelicerata</taxon>
        <taxon>Arachnida</taxon>
        <taxon>Acari</taxon>
        <taxon>Acariformes</taxon>
        <taxon>Sarcoptiformes</taxon>
        <taxon>Astigmata</taxon>
        <taxon>Psoroptidia</taxon>
        <taxon>Analgoidea</taxon>
        <taxon>Pyroglyphidae</taxon>
        <taxon>Dermatophagoidinae</taxon>
        <taxon>Dermatophagoides</taxon>
    </lineage>
</organism>
<accession>A0A6P6Y8R4</accession>
<keyword evidence="1" id="KW-0812">Transmembrane</keyword>
<dbReference type="AlphaFoldDB" id="A0A6P6Y8R4"/>
<dbReference type="KEGG" id="dpte:113795824"/>
<dbReference type="RefSeq" id="XP_027201848.1">
    <property type="nucleotide sequence ID" value="XM_027346047.1"/>
</dbReference>
<gene>
    <name evidence="3" type="primary">LOC113795824</name>
</gene>
<evidence type="ECO:0000313" key="2">
    <source>
        <dbReference type="Proteomes" id="UP000515146"/>
    </source>
</evidence>
<dbReference type="InParanoid" id="A0A6P6Y8R4"/>
<keyword evidence="2" id="KW-1185">Reference proteome</keyword>
<keyword evidence="1" id="KW-1133">Transmembrane helix</keyword>
<protein>
    <submittedName>
        <fullName evidence="3">Uncharacterized protein LOC113795824</fullName>
    </submittedName>
</protein>
<feature type="transmembrane region" description="Helical" evidence="1">
    <location>
        <begin position="158"/>
        <end position="178"/>
    </location>
</feature>
<dbReference type="Proteomes" id="UP000515146">
    <property type="component" value="Unplaced"/>
</dbReference>
<feature type="transmembrane region" description="Helical" evidence="1">
    <location>
        <begin position="187"/>
        <end position="208"/>
    </location>
</feature>
<keyword evidence="1" id="KW-0472">Membrane</keyword>
<proteinExistence type="predicted"/>
<evidence type="ECO:0000313" key="3">
    <source>
        <dbReference type="RefSeq" id="XP_027201848.1"/>
    </source>
</evidence>
<evidence type="ECO:0000256" key="1">
    <source>
        <dbReference type="SAM" id="Phobius"/>
    </source>
</evidence>
<name>A0A6P6Y8R4_DERPT</name>
<reference evidence="3" key="1">
    <citation type="submission" date="2025-08" db="UniProtKB">
        <authorList>
            <consortium name="RefSeq"/>
        </authorList>
    </citation>
    <scope>IDENTIFICATION</scope>
    <source>
        <strain evidence="3">Airmid</strain>
    </source>
</reference>
<sequence length="295" mass="35438">MFIVILGILGIRTFFYQSPKKLSFQVLYDCIVYNTDQYWKSMDTEDNIQRKKSDRFQQYRQQFEHDHRFLSMINPLADRLVSLKVWIDSWLQMDRIDRKLFQQHNRMRLFPHSPIEGRNRVLLFIFLSDYFSIFLHILSGLLSYFVLYNDKTTWSDALYYYALVSIPINITLMCELIVEDIIPETKFLFIIIIVLHIVTGSFPFLLLANMSNDFHSINKHLPEMQLQLKRSTHLRLKLKYDDLYERLIWGKKIVHTFGTLGNLTFRGLFEAFEPIKQRKKDYNFQIYLLVCQSRG</sequence>